<dbReference type="EnsemblMetazoa" id="G20153.7">
    <property type="protein sequence ID" value="G20153.7:cds"/>
    <property type="gene ID" value="G20153"/>
</dbReference>
<accession>A0A8W8JLZ0</accession>
<dbReference type="GO" id="GO:0050848">
    <property type="term" value="P:regulation of calcium-mediated signaling"/>
    <property type="evidence" value="ECO:0007669"/>
    <property type="project" value="TreeGrafter"/>
</dbReference>
<sequence length="366" mass="40754">MASPGFLSKCCIAAHVSNSTELEGRKIGEVINILSIVFCSISLSSVLFLVWPRKEGNSEVFQSKNRILVGPNLNSIIKSLVAVNVLAVIGLLVRSAVWLDHAFPDTKKKCMDANHYFCLVSNMWILFFFTCNHFWHLVYAIEAYMVSNNKELNTGLKVFVGWFIPIFLTASAAVVVYYQGFNLCFSLTTPKSYIVYILFLCPVVIVMLANPIIFYQAGKSAKRALIWHYGRYTSSERKLVDAIHTKFYLILVIYFLCWIPNLVNAGLLLRSKSAASSFIPDDKSILAFFILMAVSNPLQAVLAALVFWGLPNTNQLRLNIFSQSEVGYGSSSGSSIINRSGLSAHSGLSTGSESEPLISYRQKTMF</sequence>
<dbReference type="PRINTS" id="PR00965">
    <property type="entry name" value="OCULARALBNSM"/>
</dbReference>
<feature type="transmembrane region" description="Helical" evidence="5">
    <location>
        <begin position="285"/>
        <end position="310"/>
    </location>
</feature>
<proteinExistence type="predicted"/>
<keyword evidence="3 5" id="KW-1133">Transmembrane helix</keyword>
<dbReference type="Pfam" id="PF02101">
    <property type="entry name" value="Ocular_alb"/>
    <property type="match status" value="1"/>
</dbReference>
<dbReference type="GO" id="GO:0072545">
    <property type="term" value="F:L-tyrosine binding"/>
    <property type="evidence" value="ECO:0007669"/>
    <property type="project" value="InterPro"/>
</dbReference>
<organism evidence="7 8">
    <name type="scientific">Magallana gigas</name>
    <name type="common">Pacific oyster</name>
    <name type="synonym">Crassostrea gigas</name>
    <dbReference type="NCBI Taxonomy" id="29159"/>
    <lineage>
        <taxon>Eukaryota</taxon>
        <taxon>Metazoa</taxon>
        <taxon>Spiralia</taxon>
        <taxon>Lophotrochozoa</taxon>
        <taxon>Mollusca</taxon>
        <taxon>Bivalvia</taxon>
        <taxon>Autobranchia</taxon>
        <taxon>Pteriomorphia</taxon>
        <taxon>Ostreida</taxon>
        <taxon>Ostreoidea</taxon>
        <taxon>Ostreidae</taxon>
        <taxon>Magallana</taxon>
    </lineage>
</organism>
<dbReference type="EnsemblMetazoa" id="G20153.3">
    <property type="protein sequence ID" value="G20153.3:cds"/>
    <property type="gene ID" value="G20153"/>
</dbReference>
<dbReference type="GO" id="GO:0005886">
    <property type="term" value="C:plasma membrane"/>
    <property type="evidence" value="ECO:0007669"/>
    <property type="project" value="TreeGrafter"/>
</dbReference>
<dbReference type="EnsemblMetazoa" id="G20153.2">
    <property type="protein sequence ID" value="G20153.2:cds"/>
    <property type="gene ID" value="G20153"/>
</dbReference>
<dbReference type="GO" id="GO:0035643">
    <property type="term" value="F:L-DOPA receptor activity"/>
    <property type="evidence" value="ECO:0007669"/>
    <property type="project" value="TreeGrafter"/>
</dbReference>
<evidence type="ECO:0000256" key="2">
    <source>
        <dbReference type="ARBA" id="ARBA00022692"/>
    </source>
</evidence>
<reference evidence="7" key="1">
    <citation type="submission" date="2022-08" db="UniProtKB">
        <authorList>
            <consortium name="EnsemblMetazoa"/>
        </authorList>
    </citation>
    <scope>IDENTIFICATION</scope>
    <source>
        <strain evidence="7">05x7-T-G4-1.051#20</strain>
    </source>
</reference>
<dbReference type="GO" id="GO:0007166">
    <property type="term" value="P:cell surface receptor signaling pathway"/>
    <property type="evidence" value="ECO:0007669"/>
    <property type="project" value="InterPro"/>
</dbReference>
<evidence type="ECO:0000259" key="6">
    <source>
        <dbReference type="PROSITE" id="PS50261"/>
    </source>
</evidence>
<dbReference type="AlphaFoldDB" id="A0A8W8JLZ0"/>
<dbReference type="GO" id="GO:0032438">
    <property type="term" value="P:melanosome organization"/>
    <property type="evidence" value="ECO:0007669"/>
    <property type="project" value="TreeGrafter"/>
</dbReference>
<dbReference type="EnsemblMetazoa" id="G20153.4">
    <property type="protein sequence ID" value="G20153.4:cds"/>
    <property type="gene ID" value="G20153"/>
</dbReference>
<dbReference type="EnsemblMetazoa" id="G20153.10">
    <property type="protein sequence ID" value="G20153.10:cds"/>
    <property type="gene ID" value="G20153"/>
</dbReference>
<dbReference type="PANTHER" id="PTHR15177:SF2">
    <property type="entry name" value="G-PROTEIN COUPLED RECEPTOR 143"/>
    <property type="match status" value="1"/>
</dbReference>
<feature type="transmembrane region" description="Helical" evidence="5">
    <location>
        <begin position="159"/>
        <end position="181"/>
    </location>
</feature>
<dbReference type="InterPro" id="IPR001414">
    <property type="entry name" value="GPR143"/>
</dbReference>
<name>A0A8W8JLZ0_MAGGI</name>
<keyword evidence="8" id="KW-1185">Reference proteome</keyword>
<dbReference type="OrthoDB" id="10069455at2759"/>
<feature type="domain" description="G-protein coupled receptors family 2 profile 2" evidence="6">
    <location>
        <begin position="31"/>
        <end position="214"/>
    </location>
</feature>
<dbReference type="EnsemblMetazoa" id="G20153.9">
    <property type="protein sequence ID" value="G20153.9:cds"/>
    <property type="gene ID" value="G20153"/>
</dbReference>
<dbReference type="GO" id="GO:0072544">
    <property type="term" value="F:L-DOPA binding"/>
    <property type="evidence" value="ECO:0007669"/>
    <property type="project" value="InterPro"/>
</dbReference>
<feature type="transmembrane region" description="Helical" evidence="5">
    <location>
        <begin position="72"/>
        <end position="93"/>
    </location>
</feature>
<dbReference type="PROSITE" id="PS50261">
    <property type="entry name" value="G_PROTEIN_RECEP_F2_4"/>
    <property type="match status" value="1"/>
</dbReference>
<dbReference type="EnsemblMetazoa" id="G20153.6">
    <property type="protein sequence ID" value="G20153.6:cds"/>
    <property type="gene ID" value="G20153"/>
</dbReference>
<dbReference type="Gene3D" id="1.20.1070.10">
    <property type="entry name" value="Rhodopsin 7-helix transmembrane proteins"/>
    <property type="match status" value="1"/>
</dbReference>
<feature type="transmembrane region" description="Helical" evidence="5">
    <location>
        <begin position="30"/>
        <end position="51"/>
    </location>
</feature>
<evidence type="ECO:0000313" key="7">
    <source>
        <dbReference type="EnsemblMetazoa" id="G20153.10:cds"/>
    </source>
</evidence>
<keyword evidence="2 5" id="KW-0812">Transmembrane</keyword>
<evidence type="ECO:0000313" key="8">
    <source>
        <dbReference type="Proteomes" id="UP000005408"/>
    </source>
</evidence>
<evidence type="ECO:0000256" key="1">
    <source>
        <dbReference type="ARBA" id="ARBA00004141"/>
    </source>
</evidence>
<dbReference type="EnsemblMetazoa" id="G20153.8">
    <property type="protein sequence ID" value="G20153.8:cds"/>
    <property type="gene ID" value="G20153"/>
</dbReference>
<feature type="transmembrane region" description="Helical" evidence="5">
    <location>
        <begin position="247"/>
        <end position="265"/>
    </location>
</feature>
<evidence type="ECO:0000256" key="3">
    <source>
        <dbReference type="ARBA" id="ARBA00022989"/>
    </source>
</evidence>
<feature type="transmembrane region" description="Helical" evidence="5">
    <location>
        <begin position="113"/>
        <end position="138"/>
    </location>
</feature>
<dbReference type="GO" id="GO:0035240">
    <property type="term" value="F:dopamine binding"/>
    <property type="evidence" value="ECO:0007669"/>
    <property type="project" value="InterPro"/>
</dbReference>
<dbReference type="EnsemblMetazoa" id="G20153.1">
    <property type="protein sequence ID" value="G20153.1:cds"/>
    <property type="gene ID" value="G20153"/>
</dbReference>
<dbReference type="OMA" id="VANNSDM"/>
<dbReference type="PANTHER" id="PTHR15177">
    <property type="entry name" value="G-PROTEIN COUPLED RECEPTOR 143"/>
    <property type="match status" value="1"/>
</dbReference>
<dbReference type="Proteomes" id="UP000005408">
    <property type="component" value="Unassembled WGS sequence"/>
</dbReference>
<evidence type="ECO:0000256" key="5">
    <source>
        <dbReference type="SAM" id="Phobius"/>
    </source>
</evidence>
<keyword evidence="4 5" id="KW-0472">Membrane</keyword>
<comment type="subcellular location">
    <subcellularLocation>
        <location evidence="1">Membrane</location>
        <topology evidence="1">Multi-pass membrane protein</topology>
    </subcellularLocation>
</comment>
<dbReference type="InterPro" id="IPR017981">
    <property type="entry name" value="GPCR_2-like_7TM"/>
</dbReference>
<feature type="transmembrane region" description="Helical" evidence="5">
    <location>
        <begin position="193"/>
        <end position="215"/>
    </location>
</feature>
<protein>
    <recommendedName>
        <fullName evidence="6">G-protein coupled receptors family 2 profile 2 domain-containing protein</fullName>
    </recommendedName>
</protein>
<evidence type="ECO:0000256" key="4">
    <source>
        <dbReference type="ARBA" id="ARBA00023136"/>
    </source>
</evidence>